<feature type="transmembrane region" description="Helical" evidence="1">
    <location>
        <begin position="78"/>
        <end position="97"/>
    </location>
</feature>
<keyword evidence="3" id="KW-1185">Reference proteome</keyword>
<proteinExistence type="predicted"/>
<protein>
    <submittedName>
        <fullName evidence="2">Uncharacterized protein</fullName>
    </submittedName>
</protein>
<evidence type="ECO:0000313" key="3">
    <source>
        <dbReference type="Proteomes" id="UP000324222"/>
    </source>
</evidence>
<evidence type="ECO:0000256" key="1">
    <source>
        <dbReference type="SAM" id="Phobius"/>
    </source>
</evidence>
<evidence type="ECO:0000313" key="2">
    <source>
        <dbReference type="EMBL" id="MPC37697.1"/>
    </source>
</evidence>
<organism evidence="2 3">
    <name type="scientific">Portunus trituberculatus</name>
    <name type="common">Swimming crab</name>
    <name type="synonym">Neptunus trituberculatus</name>
    <dbReference type="NCBI Taxonomy" id="210409"/>
    <lineage>
        <taxon>Eukaryota</taxon>
        <taxon>Metazoa</taxon>
        <taxon>Ecdysozoa</taxon>
        <taxon>Arthropoda</taxon>
        <taxon>Crustacea</taxon>
        <taxon>Multicrustacea</taxon>
        <taxon>Malacostraca</taxon>
        <taxon>Eumalacostraca</taxon>
        <taxon>Eucarida</taxon>
        <taxon>Decapoda</taxon>
        <taxon>Pleocyemata</taxon>
        <taxon>Brachyura</taxon>
        <taxon>Eubrachyura</taxon>
        <taxon>Portunoidea</taxon>
        <taxon>Portunidae</taxon>
        <taxon>Portuninae</taxon>
        <taxon>Portunus</taxon>
    </lineage>
</organism>
<keyword evidence="1" id="KW-0472">Membrane</keyword>
<dbReference type="AlphaFoldDB" id="A0A5B7EX01"/>
<name>A0A5B7EX01_PORTR</name>
<dbReference type="Proteomes" id="UP000324222">
    <property type="component" value="Unassembled WGS sequence"/>
</dbReference>
<sequence length="98" mass="10383">MGGVDCTSLAALTQPPPPQPSATPILPVHCCLLAIPLTYTQHSTLQPRLSAVGVENARQWQRHTRAGLAVSGITGTHVYSLVQIPGLAIIVTCLMMML</sequence>
<keyword evidence="1" id="KW-1133">Transmembrane helix</keyword>
<gene>
    <name evidence="2" type="ORF">E2C01_031187</name>
</gene>
<reference evidence="2 3" key="1">
    <citation type="submission" date="2019-05" db="EMBL/GenBank/DDBJ databases">
        <title>Another draft genome of Portunus trituberculatus and its Hox gene families provides insights of decapod evolution.</title>
        <authorList>
            <person name="Jeong J.-H."/>
            <person name="Song I."/>
            <person name="Kim S."/>
            <person name="Choi T."/>
            <person name="Kim D."/>
            <person name="Ryu S."/>
            <person name="Kim W."/>
        </authorList>
    </citation>
    <scope>NUCLEOTIDE SEQUENCE [LARGE SCALE GENOMIC DNA]</scope>
    <source>
        <tissue evidence="2">Muscle</tissue>
    </source>
</reference>
<dbReference type="EMBL" id="VSRR010003856">
    <property type="protein sequence ID" value="MPC37697.1"/>
    <property type="molecule type" value="Genomic_DNA"/>
</dbReference>
<accession>A0A5B7EX01</accession>
<keyword evidence="1" id="KW-0812">Transmembrane</keyword>
<comment type="caution">
    <text evidence="2">The sequence shown here is derived from an EMBL/GenBank/DDBJ whole genome shotgun (WGS) entry which is preliminary data.</text>
</comment>